<evidence type="ECO:0000313" key="1">
    <source>
        <dbReference type="EMBL" id="CAH1987766.1"/>
    </source>
</evidence>
<dbReference type="EMBL" id="CAKOFQ010007026">
    <property type="protein sequence ID" value="CAH1987766.1"/>
    <property type="molecule type" value="Genomic_DNA"/>
</dbReference>
<proteinExistence type="predicted"/>
<keyword evidence="2" id="KW-1185">Reference proteome</keyword>
<evidence type="ECO:0000313" key="2">
    <source>
        <dbReference type="Proteomes" id="UP001152888"/>
    </source>
</evidence>
<gene>
    <name evidence="1" type="ORF">ACAOBT_LOCUS18046</name>
</gene>
<dbReference type="Proteomes" id="UP001152888">
    <property type="component" value="Unassembled WGS sequence"/>
</dbReference>
<comment type="caution">
    <text evidence="1">The sequence shown here is derived from an EMBL/GenBank/DDBJ whole genome shotgun (WGS) entry which is preliminary data.</text>
</comment>
<dbReference type="AlphaFoldDB" id="A0A9P0L7G3"/>
<accession>A0A9P0L7G3</accession>
<protein>
    <submittedName>
        <fullName evidence="1">Uncharacterized protein</fullName>
    </submittedName>
</protein>
<dbReference type="OrthoDB" id="161814at2759"/>
<reference evidence="1" key="1">
    <citation type="submission" date="2022-03" db="EMBL/GenBank/DDBJ databases">
        <authorList>
            <person name="Sayadi A."/>
        </authorList>
    </citation>
    <scope>NUCLEOTIDE SEQUENCE</scope>
</reference>
<organism evidence="1 2">
    <name type="scientific">Acanthoscelides obtectus</name>
    <name type="common">Bean weevil</name>
    <name type="synonym">Bruchus obtectus</name>
    <dbReference type="NCBI Taxonomy" id="200917"/>
    <lineage>
        <taxon>Eukaryota</taxon>
        <taxon>Metazoa</taxon>
        <taxon>Ecdysozoa</taxon>
        <taxon>Arthropoda</taxon>
        <taxon>Hexapoda</taxon>
        <taxon>Insecta</taxon>
        <taxon>Pterygota</taxon>
        <taxon>Neoptera</taxon>
        <taxon>Endopterygota</taxon>
        <taxon>Coleoptera</taxon>
        <taxon>Polyphaga</taxon>
        <taxon>Cucujiformia</taxon>
        <taxon>Chrysomeloidea</taxon>
        <taxon>Chrysomelidae</taxon>
        <taxon>Bruchinae</taxon>
        <taxon>Bruchini</taxon>
        <taxon>Acanthoscelides</taxon>
    </lineage>
</organism>
<sequence length="82" mass="9749">MKKYCIIISKTKALHFVKSERIFLYCCSKNSLRDRAASHIVARLLNPWLTADKVRFIEHCYYVNKDFNFILFFNLQNLSGKN</sequence>
<name>A0A9P0L7G3_ACAOB</name>